<protein>
    <recommendedName>
        <fullName evidence="5">Holin</fullName>
    </recommendedName>
</protein>
<name>A0ABZ2K7C9_9BACT</name>
<keyword evidence="2" id="KW-0812">Transmembrane</keyword>
<organism evidence="3 4">
    <name type="scientific">Pendulispora brunnea</name>
    <dbReference type="NCBI Taxonomy" id="2905690"/>
    <lineage>
        <taxon>Bacteria</taxon>
        <taxon>Pseudomonadati</taxon>
        <taxon>Myxococcota</taxon>
        <taxon>Myxococcia</taxon>
        <taxon>Myxococcales</taxon>
        <taxon>Sorangiineae</taxon>
        <taxon>Pendulisporaceae</taxon>
        <taxon>Pendulispora</taxon>
    </lineage>
</organism>
<dbReference type="RefSeq" id="WP_394845203.1">
    <property type="nucleotide sequence ID" value="NZ_CP089982.1"/>
</dbReference>
<accession>A0ABZ2K7C9</accession>
<sequence length="121" mass="12542">MNNSIDDALALAAQGQWILFSAVIIGAIVRLLKSDTPLPTVPARWRSWLALGLGAVAGVLDAVLGGTSWTQALIDGLAAALTAMAGHDLLVGGLRGGRELLDRRPPIPRRSGADLPIGDQS</sequence>
<feature type="transmembrane region" description="Helical" evidence="2">
    <location>
        <begin position="45"/>
        <end position="66"/>
    </location>
</feature>
<evidence type="ECO:0000313" key="3">
    <source>
        <dbReference type="EMBL" id="WXA94593.1"/>
    </source>
</evidence>
<reference evidence="3 4" key="1">
    <citation type="submission" date="2021-12" db="EMBL/GenBank/DDBJ databases">
        <title>Discovery of the Pendulisporaceae a myxobacterial family with distinct sporulation behavior and unique specialized metabolism.</title>
        <authorList>
            <person name="Garcia R."/>
            <person name="Popoff A."/>
            <person name="Bader C.D."/>
            <person name="Loehr J."/>
            <person name="Walesch S."/>
            <person name="Walt C."/>
            <person name="Boldt J."/>
            <person name="Bunk B."/>
            <person name="Haeckl F.J.F.P.J."/>
            <person name="Gunesch A.P."/>
            <person name="Birkelbach J."/>
            <person name="Nuebel U."/>
            <person name="Pietschmann T."/>
            <person name="Bach T."/>
            <person name="Mueller R."/>
        </authorList>
    </citation>
    <scope>NUCLEOTIDE SEQUENCE [LARGE SCALE GENOMIC DNA]</scope>
    <source>
        <strain evidence="3 4">MSr12523</strain>
    </source>
</reference>
<dbReference type="Proteomes" id="UP001379533">
    <property type="component" value="Chromosome"/>
</dbReference>
<dbReference type="EMBL" id="CP089982">
    <property type="protein sequence ID" value="WXA94593.1"/>
    <property type="molecule type" value="Genomic_DNA"/>
</dbReference>
<feature type="region of interest" description="Disordered" evidence="1">
    <location>
        <begin position="98"/>
        <end position="121"/>
    </location>
</feature>
<evidence type="ECO:0000256" key="2">
    <source>
        <dbReference type="SAM" id="Phobius"/>
    </source>
</evidence>
<keyword evidence="2" id="KW-1133">Transmembrane helix</keyword>
<feature type="transmembrane region" description="Helical" evidence="2">
    <location>
        <begin position="15"/>
        <end position="33"/>
    </location>
</feature>
<proteinExistence type="predicted"/>
<evidence type="ECO:0000256" key="1">
    <source>
        <dbReference type="SAM" id="MobiDB-lite"/>
    </source>
</evidence>
<gene>
    <name evidence="3" type="ORF">LZC95_50275</name>
</gene>
<keyword evidence="4" id="KW-1185">Reference proteome</keyword>
<evidence type="ECO:0008006" key="5">
    <source>
        <dbReference type="Google" id="ProtNLM"/>
    </source>
</evidence>
<evidence type="ECO:0000313" key="4">
    <source>
        <dbReference type="Proteomes" id="UP001379533"/>
    </source>
</evidence>
<feature type="transmembrane region" description="Helical" evidence="2">
    <location>
        <begin position="72"/>
        <end position="94"/>
    </location>
</feature>
<keyword evidence="2" id="KW-0472">Membrane</keyword>